<dbReference type="Gene3D" id="1.10.3210.10">
    <property type="entry name" value="Hypothetical protein af1432"/>
    <property type="match status" value="1"/>
</dbReference>
<sequence length="155" mass="17855">MMAPVKLTPLFHEAIKLALRAHNKQVDKLGNPYIFHILRVVCDPLLTTEDEFVVAALHDILEDTNINTIHKLLHEIPALQTRRDILDALDIITQKPLQNYFDYIHLLRTDDMARNVKLADINDHLKPPLPNKSLVSRYESARRIILLDRNGANNQ</sequence>
<gene>
    <name evidence="1" type="ORF">LCGC14_0917950</name>
</gene>
<name>A0A0F9NRS3_9ZZZZ</name>
<reference evidence="1" key="1">
    <citation type="journal article" date="2015" name="Nature">
        <title>Complex archaea that bridge the gap between prokaryotes and eukaryotes.</title>
        <authorList>
            <person name="Spang A."/>
            <person name="Saw J.H."/>
            <person name="Jorgensen S.L."/>
            <person name="Zaremba-Niedzwiedzka K."/>
            <person name="Martijn J."/>
            <person name="Lind A.E."/>
            <person name="van Eijk R."/>
            <person name="Schleper C."/>
            <person name="Guy L."/>
            <person name="Ettema T.J."/>
        </authorList>
    </citation>
    <scope>NUCLEOTIDE SEQUENCE</scope>
</reference>
<dbReference type="AlphaFoldDB" id="A0A0F9NRS3"/>
<evidence type="ECO:0000313" key="1">
    <source>
        <dbReference type="EMBL" id="KKN22180.1"/>
    </source>
</evidence>
<evidence type="ECO:0008006" key="2">
    <source>
        <dbReference type="Google" id="ProtNLM"/>
    </source>
</evidence>
<accession>A0A0F9NRS3</accession>
<dbReference type="SUPFAM" id="SSF109604">
    <property type="entry name" value="HD-domain/PDEase-like"/>
    <property type="match status" value="1"/>
</dbReference>
<organism evidence="1">
    <name type="scientific">marine sediment metagenome</name>
    <dbReference type="NCBI Taxonomy" id="412755"/>
    <lineage>
        <taxon>unclassified sequences</taxon>
        <taxon>metagenomes</taxon>
        <taxon>ecological metagenomes</taxon>
    </lineage>
</organism>
<comment type="caution">
    <text evidence="1">The sequence shown here is derived from an EMBL/GenBank/DDBJ whole genome shotgun (WGS) entry which is preliminary data.</text>
</comment>
<proteinExistence type="predicted"/>
<protein>
    <recommendedName>
        <fullName evidence="2">HD/PDEase domain-containing protein</fullName>
    </recommendedName>
</protein>
<dbReference type="EMBL" id="LAZR01003087">
    <property type="protein sequence ID" value="KKN22180.1"/>
    <property type="molecule type" value="Genomic_DNA"/>
</dbReference>